<proteinExistence type="predicted"/>
<accession>D1C8D2</accession>
<sequence>MARAYVLVKADVGHVERVQEALAQLPGVRDADIVTGEYDLIVVIEVPDAREIGRLIMREIHGLPGIISTNTYVVVG</sequence>
<dbReference type="STRING" id="479434.Sthe_2661"/>
<name>D1C8D2_SPHTD</name>
<dbReference type="EMBL" id="CP001824">
    <property type="protein sequence ID" value="ACZ40075.1"/>
    <property type="molecule type" value="Genomic_DNA"/>
</dbReference>
<dbReference type="InterPro" id="IPR011008">
    <property type="entry name" value="Dimeric_a/b-barrel"/>
</dbReference>
<dbReference type="KEGG" id="sti:Sthe_2661"/>
<dbReference type="AlphaFoldDB" id="D1C8D2"/>
<organism evidence="2 3">
    <name type="scientific">Sphaerobacter thermophilus (strain ATCC 49802 / DSM 20745 / KCCM 41009 / NCIMB 13125 / S 6022)</name>
    <dbReference type="NCBI Taxonomy" id="479434"/>
    <lineage>
        <taxon>Bacteria</taxon>
        <taxon>Pseudomonadati</taxon>
        <taxon>Thermomicrobiota</taxon>
        <taxon>Thermomicrobia</taxon>
        <taxon>Sphaerobacterales</taxon>
        <taxon>Sphaerobacterineae</taxon>
        <taxon>Sphaerobacteraceae</taxon>
        <taxon>Sphaerobacter</taxon>
    </lineage>
</organism>
<evidence type="ECO:0000259" key="1">
    <source>
        <dbReference type="Pfam" id="PF01037"/>
    </source>
</evidence>
<dbReference type="HOGENOM" id="CLU_170329_1_1_0"/>
<dbReference type="Gene3D" id="3.30.70.920">
    <property type="match status" value="1"/>
</dbReference>
<feature type="domain" description="Transcription regulator AsnC/Lrp ligand binding" evidence="1">
    <location>
        <begin position="6"/>
        <end position="75"/>
    </location>
</feature>
<dbReference type="Proteomes" id="UP000002027">
    <property type="component" value="Chromosome 2"/>
</dbReference>
<evidence type="ECO:0000313" key="2">
    <source>
        <dbReference type="EMBL" id="ACZ40075.1"/>
    </source>
</evidence>
<dbReference type="SUPFAM" id="SSF54909">
    <property type="entry name" value="Dimeric alpha+beta barrel"/>
    <property type="match status" value="1"/>
</dbReference>
<reference evidence="2 3" key="2">
    <citation type="journal article" date="2010" name="Stand. Genomic Sci.">
        <title>Complete genome sequence of Desulfohalobium retbaense type strain (HR(100)).</title>
        <authorList>
            <person name="Spring S."/>
            <person name="Nolan M."/>
            <person name="Lapidus A."/>
            <person name="Glavina Del Rio T."/>
            <person name="Copeland A."/>
            <person name="Tice H."/>
            <person name="Cheng J.F."/>
            <person name="Lucas S."/>
            <person name="Land M."/>
            <person name="Chen F."/>
            <person name="Bruce D."/>
            <person name="Goodwin L."/>
            <person name="Pitluck S."/>
            <person name="Ivanova N."/>
            <person name="Mavromatis K."/>
            <person name="Mikhailova N."/>
            <person name="Pati A."/>
            <person name="Chen A."/>
            <person name="Palaniappan K."/>
            <person name="Hauser L."/>
            <person name="Chang Y.J."/>
            <person name="Jeffries C.D."/>
            <person name="Munk C."/>
            <person name="Kiss H."/>
            <person name="Chain P."/>
            <person name="Han C."/>
            <person name="Brettin T."/>
            <person name="Detter J.C."/>
            <person name="Schuler E."/>
            <person name="Goker M."/>
            <person name="Rohde M."/>
            <person name="Bristow J."/>
            <person name="Eisen J.A."/>
            <person name="Markowitz V."/>
            <person name="Hugenholtz P."/>
            <person name="Kyrpides N.C."/>
            <person name="Klenk H.P."/>
        </authorList>
    </citation>
    <scope>NUCLEOTIDE SEQUENCE [LARGE SCALE GENOMIC DNA]</scope>
    <source>
        <strain evidence="3">ATCC 49802 / DSM 20745 / S 6022</strain>
    </source>
</reference>
<protein>
    <submittedName>
        <fullName evidence="2">Transcriptional regulator, AsnC family</fullName>
    </submittedName>
</protein>
<evidence type="ECO:0000313" key="3">
    <source>
        <dbReference type="Proteomes" id="UP000002027"/>
    </source>
</evidence>
<keyword evidence="3" id="KW-1185">Reference proteome</keyword>
<dbReference type="RefSeq" id="WP_012873113.1">
    <property type="nucleotide sequence ID" value="NC_013524.1"/>
</dbReference>
<reference evidence="3" key="1">
    <citation type="submission" date="2009-11" db="EMBL/GenBank/DDBJ databases">
        <title>The complete chromosome 2 of Sphaerobacter thermophilus DSM 20745.</title>
        <authorList>
            <person name="Lucas S."/>
            <person name="Copeland A."/>
            <person name="Lapidus A."/>
            <person name="Glavina del Rio T."/>
            <person name="Dalin E."/>
            <person name="Tice H."/>
            <person name="Bruce D."/>
            <person name="Goodwin L."/>
            <person name="Pitluck S."/>
            <person name="Kyrpides N."/>
            <person name="Mavromatis K."/>
            <person name="Ivanova N."/>
            <person name="Mikhailova N."/>
            <person name="LaButti K.M."/>
            <person name="Clum A."/>
            <person name="Sun H.I."/>
            <person name="Brettin T."/>
            <person name="Detter J.C."/>
            <person name="Han C."/>
            <person name="Larimer F."/>
            <person name="Land M."/>
            <person name="Hauser L."/>
            <person name="Markowitz V."/>
            <person name="Cheng J.F."/>
            <person name="Hugenholtz P."/>
            <person name="Woyke T."/>
            <person name="Wu D."/>
            <person name="Steenblock K."/>
            <person name="Schneider S."/>
            <person name="Pukall R."/>
            <person name="Goeker M."/>
            <person name="Klenk H.P."/>
            <person name="Eisen J.A."/>
        </authorList>
    </citation>
    <scope>NUCLEOTIDE SEQUENCE [LARGE SCALE GENOMIC DNA]</scope>
    <source>
        <strain evidence="3">ATCC 49802 / DSM 20745 / S 6022</strain>
    </source>
</reference>
<dbReference type="Pfam" id="PF01037">
    <property type="entry name" value="AsnC_trans_reg"/>
    <property type="match status" value="1"/>
</dbReference>
<dbReference type="InterPro" id="IPR019887">
    <property type="entry name" value="Tscrpt_reg_AsnC/Lrp_C"/>
</dbReference>
<dbReference type="eggNOG" id="COG1522">
    <property type="taxonomic scope" value="Bacteria"/>
</dbReference>
<dbReference type="InParanoid" id="D1C8D2"/>
<gene>
    <name evidence="2" type="ordered locus">Sthe_2661</name>
</gene>